<dbReference type="PANTHER" id="PTHR43808:SF8">
    <property type="entry name" value="PEPTIDASE M20 DIMERISATION DOMAIN-CONTAINING PROTEIN"/>
    <property type="match status" value="1"/>
</dbReference>
<dbReference type="SUPFAM" id="SSF53187">
    <property type="entry name" value="Zn-dependent exopeptidases"/>
    <property type="match status" value="1"/>
</dbReference>
<dbReference type="Pfam" id="PF01546">
    <property type="entry name" value="Peptidase_M20"/>
    <property type="match status" value="1"/>
</dbReference>
<dbReference type="Proteomes" id="UP000823757">
    <property type="component" value="Unassembled WGS sequence"/>
</dbReference>
<dbReference type="PANTHER" id="PTHR43808">
    <property type="entry name" value="ACETYLORNITHINE DEACETYLASE"/>
    <property type="match status" value="1"/>
</dbReference>
<protein>
    <submittedName>
        <fullName evidence="7">M20/M25/M40 family metallo-hydrolase</fullName>
    </submittedName>
</protein>
<dbReference type="InterPro" id="IPR011650">
    <property type="entry name" value="Peptidase_M20_dimer"/>
</dbReference>
<dbReference type="InterPro" id="IPR036264">
    <property type="entry name" value="Bact_exopeptidase_dim_dom"/>
</dbReference>
<dbReference type="EMBL" id="JADIMD010000120">
    <property type="protein sequence ID" value="MBO8475246.1"/>
    <property type="molecule type" value="Genomic_DNA"/>
</dbReference>
<reference evidence="7" key="2">
    <citation type="journal article" date="2021" name="PeerJ">
        <title>Extensive microbial diversity within the chicken gut microbiome revealed by metagenomics and culture.</title>
        <authorList>
            <person name="Gilroy R."/>
            <person name="Ravi A."/>
            <person name="Getino M."/>
            <person name="Pursley I."/>
            <person name="Horton D.L."/>
            <person name="Alikhan N.F."/>
            <person name="Baker D."/>
            <person name="Gharbi K."/>
            <person name="Hall N."/>
            <person name="Watson M."/>
            <person name="Adriaenssens E.M."/>
            <person name="Foster-Nyarko E."/>
            <person name="Jarju S."/>
            <person name="Secka A."/>
            <person name="Antonio M."/>
            <person name="Oren A."/>
            <person name="Chaudhuri R.R."/>
            <person name="La Ragione R."/>
            <person name="Hildebrand F."/>
            <person name="Pallen M.J."/>
        </authorList>
    </citation>
    <scope>NUCLEOTIDE SEQUENCE</scope>
    <source>
        <strain evidence="7">B1-13419</strain>
    </source>
</reference>
<evidence type="ECO:0000259" key="6">
    <source>
        <dbReference type="Pfam" id="PF07687"/>
    </source>
</evidence>
<evidence type="ECO:0000256" key="3">
    <source>
        <dbReference type="ARBA" id="ARBA00022723"/>
    </source>
</evidence>
<feature type="domain" description="Peptidase M20 dimerisation" evidence="6">
    <location>
        <begin position="162"/>
        <end position="247"/>
    </location>
</feature>
<sequence>MNLDLFLEILNIDSSSAKEGALSEFLIRRLPVSGCEVNAYMAEGRGDGAPVPSNIMLSWGDPRIVFCTHYDTVPPYIPPSVEKREDGQTVIRGRGACDAKGQLFSMYSACLELADRGEEGFGLLLLYGEEAGSLGAKDFRKKYPGGKYLVVGEPTDNRMVSASKGTKAFAVTVKGKSFHSGYPVYGASAVERFVDMMNALRAVEFPMDPQLGETTWNVGKLVSDNPQNILSDRLTFRIYFRTTFASDRMVTEVMEGFRDEYVEVEAFGGDTPAEYLTLDGFDTKTVAFGSDAPHLTNFAVKALCGPGSILVAHTDAEYILLEDLEKAKDNYVRMFEELKHRI</sequence>
<evidence type="ECO:0000313" key="8">
    <source>
        <dbReference type="Proteomes" id="UP000823757"/>
    </source>
</evidence>
<dbReference type="InterPro" id="IPR050072">
    <property type="entry name" value="Peptidase_M20A"/>
</dbReference>
<organism evidence="7 8">
    <name type="scientific">Candidatus Cryptobacteroides faecigallinarum</name>
    <dbReference type="NCBI Taxonomy" id="2840763"/>
    <lineage>
        <taxon>Bacteria</taxon>
        <taxon>Pseudomonadati</taxon>
        <taxon>Bacteroidota</taxon>
        <taxon>Bacteroidia</taxon>
        <taxon>Bacteroidales</taxon>
        <taxon>Candidatus Cryptobacteroides</taxon>
    </lineage>
</organism>
<dbReference type="GO" id="GO:0046872">
    <property type="term" value="F:metal ion binding"/>
    <property type="evidence" value="ECO:0007669"/>
    <property type="project" value="UniProtKB-KW"/>
</dbReference>
<evidence type="ECO:0000256" key="5">
    <source>
        <dbReference type="ARBA" id="ARBA00022833"/>
    </source>
</evidence>
<dbReference type="SUPFAM" id="SSF55031">
    <property type="entry name" value="Bacterial exopeptidase dimerisation domain"/>
    <property type="match status" value="1"/>
</dbReference>
<evidence type="ECO:0000256" key="4">
    <source>
        <dbReference type="ARBA" id="ARBA00022801"/>
    </source>
</evidence>
<dbReference type="Gene3D" id="3.30.70.360">
    <property type="match status" value="1"/>
</dbReference>
<gene>
    <name evidence="7" type="ORF">IAB91_08160</name>
</gene>
<evidence type="ECO:0000256" key="2">
    <source>
        <dbReference type="ARBA" id="ARBA00006247"/>
    </source>
</evidence>
<keyword evidence="3" id="KW-0479">Metal-binding</keyword>
<reference evidence="7" key="1">
    <citation type="submission" date="2020-10" db="EMBL/GenBank/DDBJ databases">
        <authorList>
            <person name="Gilroy R."/>
        </authorList>
    </citation>
    <scope>NUCLEOTIDE SEQUENCE</scope>
    <source>
        <strain evidence="7">B1-13419</strain>
    </source>
</reference>
<evidence type="ECO:0000256" key="1">
    <source>
        <dbReference type="ARBA" id="ARBA00001947"/>
    </source>
</evidence>
<accession>A0A9D9NIV1</accession>
<proteinExistence type="inferred from homology"/>
<dbReference type="Pfam" id="PF07687">
    <property type="entry name" value="M20_dimer"/>
    <property type="match status" value="1"/>
</dbReference>
<keyword evidence="4" id="KW-0378">Hydrolase</keyword>
<comment type="cofactor">
    <cofactor evidence="1">
        <name>Zn(2+)</name>
        <dbReference type="ChEBI" id="CHEBI:29105"/>
    </cofactor>
</comment>
<name>A0A9D9NIV1_9BACT</name>
<dbReference type="GO" id="GO:0016787">
    <property type="term" value="F:hydrolase activity"/>
    <property type="evidence" value="ECO:0007669"/>
    <property type="project" value="UniProtKB-KW"/>
</dbReference>
<keyword evidence="5" id="KW-0862">Zinc</keyword>
<dbReference type="InterPro" id="IPR002933">
    <property type="entry name" value="Peptidase_M20"/>
</dbReference>
<comment type="caution">
    <text evidence="7">The sequence shown here is derived from an EMBL/GenBank/DDBJ whole genome shotgun (WGS) entry which is preliminary data.</text>
</comment>
<comment type="similarity">
    <text evidence="2">Belongs to the peptidase M20A family.</text>
</comment>
<dbReference type="AlphaFoldDB" id="A0A9D9NIV1"/>
<dbReference type="Gene3D" id="3.40.630.10">
    <property type="entry name" value="Zn peptidases"/>
    <property type="match status" value="1"/>
</dbReference>
<evidence type="ECO:0000313" key="7">
    <source>
        <dbReference type="EMBL" id="MBO8475246.1"/>
    </source>
</evidence>